<evidence type="ECO:0000256" key="7">
    <source>
        <dbReference type="SAM" id="MobiDB-lite"/>
    </source>
</evidence>
<evidence type="ECO:0000313" key="10">
    <source>
        <dbReference type="Proteomes" id="UP000291022"/>
    </source>
</evidence>
<keyword evidence="10" id="KW-1185">Reference proteome</keyword>
<dbReference type="Gene3D" id="3.30.1370.10">
    <property type="entry name" value="K Homology domain, type 1"/>
    <property type="match status" value="2"/>
</dbReference>
<evidence type="ECO:0000256" key="5">
    <source>
        <dbReference type="ARBA" id="ARBA00022884"/>
    </source>
</evidence>
<dbReference type="Pfam" id="PF05641">
    <property type="entry name" value="Agenet"/>
    <property type="match status" value="1"/>
</dbReference>
<dbReference type="Proteomes" id="UP000291022">
    <property type="component" value="Unassembled WGS sequence"/>
</dbReference>
<feature type="domain" description="Agenet-like" evidence="8">
    <location>
        <begin position="56"/>
        <end position="108"/>
    </location>
</feature>
<dbReference type="Gene3D" id="2.30.30.140">
    <property type="match status" value="1"/>
</dbReference>
<dbReference type="InterPro" id="IPR036612">
    <property type="entry name" value="KH_dom_type_1_sf"/>
</dbReference>
<dbReference type="PROSITE" id="PS50084">
    <property type="entry name" value="KH_TYPE_1"/>
    <property type="match status" value="2"/>
</dbReference>
<dbReference type="GO" id="GO:0045182">
    <property type="term" value="F:translation regulator activity"/>
    <property type="evidence" value="ECO:0007669"/>
    <property type="project" value="TreeGrafter"/>
</dbReference>
<evidence type="ECO:0000256" key="4">
    <source>
        <dbReference type="ARBA" id="ARBA00022737"/>
    </source>
</evidence>
<dbReference type="CDD" id="cd22505">
    <property type="entry name" value="KH_I_FXR2_rpt1"/>
    <property type="match status" value="1"/>
</dbReference>
<dbReference type="InterPro" id="IPR004087">
    <property type="entry name" value="KH_dom"/>
</dbReference>
<feature type="compositionally biased region" description="Basic and acidic residues" evidence="7">
    <location>
        <begin position="568"/>
        <end position="583"/>
    </location>
</feature>
<dbReference type="InterPro" id="IPR041560">
    <property type="entry name" value="Tudor_FRM1"/>
</dbReference>
<name>A0A452QFZ8_URSAM</name>
<evidence type="ECO:0000256" key="3">
    <source>
        <dbReference type="ARBA" id="ARBA00022490"/>
    </source>
</evidence>
<dbReference type="PANTHER" id="PTHR10603">
    <property type="entry name" value="FRAGILE X MENTAL RETARDATION SYNDROME-RELATED PROTEIN"/>
    <property type="match status" value="1"/>
</dbReference>
<dbReference type="SUPFAM" id="SSF54791">
    <property type="entry name" value="Eukaryotic type KH-domain (KH-domain type I)"/>
    <property type="match status" value="2"/>
</dbReference>
<dbReference type="GO" id="GO:0045727">
    <property type="term" value="P:positive regulation of translation"/>
    <property type="evidence" value="ECO:0007669"/>
    <property type="project" value="TreeGrafter"/>
</dbReference>
<dbReference type="InterPro" id="IPR047420">
    <property type="entry name" value="Tudor_Agenet_FXR2_rpt2"/>
</dbReference>
<sequence length="625" mass="70005">VEEEIAKNFVKWTTTVARIASMSLFPCSWQSERQIPFGDVRLPPPADYNKEITEGDEVEVYSRANEQEPCGWWLARVRMMKGDFYVIEYAACDATYNEIVTLERLRPVNPNPLATKGSFFKVTMAVPEDLREACSNENVHKEFKKALGANCIFLNITNSELFILSTTEAPVKRASLLGDMHFRSLRTKLLLMSRNEEATKHLETSKQLAAAFQEEFTVREDLMGLAIGTHGANIQQARKVPGVTAIELGEETCTFRIYGETPEACRQARSYLEFSEDSVQVPRNLVGKVIGKNGKVIQEIVDKSGVVRVRVEGDNDKKNPREEGMVPFIFVGTRESISNAQALLEYHLSYLQEVEQLRLERLQIDEQLRQIGLGFRPPGSGRGSGGSDKAGYATDESSSSSLHTTRTYGGSYGGRGRGRRAGGPAYGKGTPTCPPAHHEIQRFVYQLRYQTAGFVGAVLKDPDSNPYSLLDTSEPEPPVDSEPGEPPPASARRRRSRRRRTDEDRTVMDGGLESDGPSMTENGLEDESRPQRRNRSRRRRNRGNRTDGSISGDRQPVTVADYISRAESQSRQRPPLERTKPSEDALSGQKVGRRGVMYPVAFSFRGRACREFAEKALLELRLRVE</sequence>
<dbReference type="Pfam" id="PF16096">
    <property type="entry name" value="FXR_C1"/>
    <property type="match status" value="1"/>
</dbReference>
<evidence type="ECO:0000259" key="8">
    <source>
        <dbReference type="PROSITE" id="PS51641"/>
    </source>
</evidence>
<dbReference type="Pfam" id="PF12235">
    <property type="entry name" value="FXMRP1_C_core"/>
    <property type="match status" value="1"/>
</dbReference>
<dbReference type="GO" id="GO:0005634">
    <property type="term" value="C:nucleus"/>
    <property type="evidence" value="ECO:0007669"/>
    <property type="project" value="TreeGrafter"/>
</dbReference>
<dbReference type="Ensembl" id="ENSUAMT00000004350.1">
    <property type="protein sequence ID" value="ENSUAMP00000003823.1"/>
    <property type="gene ID" value="ENSUAMG00000001330.1"/>
</dbReference>
<dbReference type="InterPro" id="IPR022034">
    <property type="entry name" value="FMR1-like_C_core"/>
</dbReference>
<dbReference type="CDD" id="cd22511">
    <property type="entry name" value="KH_I_FXR2_rpt3"/>
    <property type="match status" value="1"/>
</dbReference>
<reference evidence="9" key="2">
    <citation type="submission" date="2025-08" db="UniProtKB">
        <authorList>
            <consortium name="Ensembl"/>
        </authorList>
    </citation>
    <scope>IDENTIFICATION</scope>
</reference>
<reference evidence="10" key="1">
    <citation type="submission" date="2016-06" db="EMBL/GenBank/DDBJ databases">
        <title>De novo assembly and RNA-Seq shows season-dependent expression and editing in black bear kidneys.</title>
        <authorList>
            <person name="Korstanje R."/>
            <person name="Srivastava A."/>
            <person name="Sarsani V.K."/>
            <person name="Sheehan S.M."/>
            <person name="Seger R.L."/>
            <person name="Barter M.E."/>
            <person name="Lindqvist C."/>
            <person name="Brody L.C."/>
            <person name="Mullikin J.C."/>
        </authorList>
    </citation>
    <scope>NUCLEOTIDE SEQUENCE [LARGE SCALE GENOMIC DNA]</scope>
</reference>
<dbReference type="PANTHER" id="PTHR10603:SF3">
    <property type="entry name" value="RNA-BINDING PROTEIN FXR2"/>
    <property type="match status" value="1"/>
</dbReference>
<keyword evidence="5 6" id="KW-0694">RNA-binding</keyword>
<dbReference type="FunFam" id="2.30.30.140:FF:000001">
    <property type="entry name" value="Fragile X mental retardation 1, isoform CRA_e"/>
    <property type="match status" value="1"/>
</dbReference>
<dbReference type="CDD" id="cd20476">
    <property type="entry name" value="Tudor_Agenet_FXR2_rpt2"/>
    <property type="match status" value="1"/>
</dbReference>
<dbReference type="GO" id="GO:0099577">
    <property type="term" value="P:regulation of translation at presynapse, modulating synaptic transmission"/>
    <property type="evidence" value="ECO:0007669"/>
    <property type="project" value="TreeGrafter"/>
</dbReference>
<evidence type="ECO:0000256" key="6">
    <source>
        <dbReference type="PROSITE-ProRule" id="PRU00117"/>
    </source>
</evidence>
<accession>A0A452QFZ8</accession>
<feature type="region of interest" description="Disordered" evidence="7">
    <location>
        <begin position="373"/>
        <end position="434"/>
    </location>
</feature>
<dbReference type="GO" id="GO:0043005">
    <property type="term" value="C:neuron projection"/>
    <property type="evidence" value="ECO:0007669"/>
    <property type="project" value="TreeGrafter"/>
</dbReference>
<dbReference type="InterPro" id="IPR047422">
    <property type="entry name" value="KH_I_FXR2_rpt1"/>
</dbReference>
<reference evidence="9" key="3">
    <citation type="submission" date="2025-09" db="UniProtKB">
        <authorList>
            <consortium name="Ensembl"/>
        </authorList>
    </citation>
    <scope>IDENTIFICATION</scope>
</reference>
<gene>
    <name evidence="9" type="primary">FXR2</name>
</gene>
<keyword evidence="4" id="KW-0677">Repeat</keyword>
<protein>
    <submittedName>
        <fullName evidence="9">FMR1 autosomal homolog 2</fullName>
    </submittedName>
</protein>
<dbReference type="GO" id="GO:0098793">
    <property type="term" value="C:presynapse"/>
    <property type="evidence" value="ECO:0007669"/>
    <property type="project" value="GOC"/>
</dbReference>
<dbReference type="GO" id="GO:0048513">
    <property type="term" value="P:animal organ development"/>
    <property type="evidence" value="ECO:0007669"/>
    <property type="project" value="TreeGrafter"/>
</dbReference>
<dbReference type="FunFam" id="3.30.1370.10:FF:000004">
    <property type="entry name" value="Fragile X mental retardation 1, isoform CRA_e"/>
    <property type="match status" value="1"/>
</dbReference>
<dbReference type="Pfam" id="PF17904">
    <property type="entry name" value="KH_9"/>
    <property type="match status" value="1"/>
</dbReference>
<dbReference type="InterPro" id="IPR004088">
    <property type="entry name" value="KH_dom_type_1"/>
</dbReference>
<dbReference type="InterPro" id="IPR040148">
    <property type="entry name" value="FMR1"/>
</dbReference>
<dbReference type="GeneTree" id="ENSGT00950000183189"/>
<feature type="compositionally biased region" description="Basic residues" evidence="7">
    <location>
        <begin position="531"/>
        <end position="543"/>
    </location>
</feature>
<feature type="region of interest" description="Disordered" evidence="7">
    <location>
        <begin position="465"/>
        <end position="590"/>
    </location>
</feature>
<dbReference type="GO" id="GO:0048170">
    <property type="term" value="P:positive regulation of long-term neuronal synaptic plasticity"/>
    <property type="evidence" value="ECO:0007669"/>
    <property type="project" value="TreeGrafter"/>
</dbReference>
<comment type="similarity">
    <text evidence="2">Belongs to the FMR1 family.</text>
</comment>
<dbReference type="InterPro" id="IPR032172">
    <property type="entry name" value="FXR1_C1"/>
</dbReference>
<dbReference type="GO" id="GO:0010494">
    <property type="term" value="C:cytoplasmic stress granule"/>
    <property type="evidence" value="ECO:0007669"/>
    <property type="project" value="TreeGrafter"/>
</dbReference>
<feature type="compositionally biased region" description="Acidic residues" evidence="7">
    <location>
        <begin position="473"/>
        <end position="483"/>
    </location>
</feature>
<dbReference type="InterPro" id="IPR047424">
    <property type="entry name" value="KH_I_FXR2_rpt2"/>
</dbReference>
<dbReference type="InterPro" id="IPR008395">
    <property type="entry name" value="Agenet-like_dom"/>
</dbReference>
<evidence type="ECO:0000256" key="1">
    <source>
        <dbReference type="ARBA" id="ARBA00004331"/>
    </source>
</evidence>
<dbReference type="GO" id="GO:0003730">
    <property type="term" value="F:mRNA 3'-UTR binding"/>
    <property type="evidence" value="ECO:0007669"/>
    <property type="project" value="TreeGrafter"/>
</dbReference>
<evidence type="ECO:0000256" key="2">
    <source>
        <dbReference type="ARBA" id="ARBA00006633"/>
    </source>
</evidence>
<dbReference type="AlphaFoldDB" id="A0A452QFZ8"/>
<evidence type="ECO:0000313" key="9">
    <source>
        <dbReference type="Ensembl" id="ENSUAMP00000003823.1"/>
    </source>
</evidence>
<dbReference type="GO" id="GO:0051028">
    <property type="term" value="P:mRNA transport"/>
    <property type="evidence" value="ECO:0007669"/>
    <property type="project" value="TreeGrafter"/>
</dbReference>
<comment type="subcellular location">
    <subcellularLocation>
        <location evidence="1">Cytoplasm</location>
        <location evidence="1">Cytoplasmic ribonucleoprotein granule</location>
    </subcellularLocation>
</comment>
<dbReference type="SMART" id="SM00322">
    <property type="entry name" value="KH"/>
    <property type="match status" value="2"/>
</dbReference>
<organism evidence="9 10">
    <name type="scientific">Ursus americanus</name>
    <name type="common">American black bear</name>
    <name type="synonym">Euarctos americanus</name>
    <dbReference type="NCBI Taxonomy" id="9643"/>
    <lineage>
        <taxon>Eukaryota</taxon>
        <taxon>Metazoa</taxon>
        <taxon>Chordata</taxon>
        <taxon>Craniata</taxon>
        <taxon>Vertebrata</taxon>
        <taxon>Euteleostomi</taxon>
        <taxon>Mammalia</taxon>
        <taxon>Eutheria</taxon>
        <taxon>Laurasiatheria</taxon>
        <taxon>Carnivora</taxon>
        <taxon>Caniformia</taxon>
        <taxon>Ursidae</taxon>
        <taxon>Ursus</taxon>
    </lineage>
</organism>
<keyword evidence="3" id="KW-0963">Cytoplasm</keyword>
<dbReference type="Pfam" id="PF00013">
    <property type="entry name" value="KH_1"/>
    <property type="match status" value="2"/>
</dbReference>
<dbReference type="InterPro" id="IPR040472">
    <property type="entry name" value="FMRP_KH0"/>
</dbReference>
<dbReference type="PROSITE" id="PS51641">
    <property type="entry name" value="AGENET_LIKE"/>
    <property type="match status" value="1"/>
</dbReference>
<proteinExistence type="inferred from homology"/>
<dbReference type="FunFam" id="3.30.1370.10:FF:000017">
    <property type="entry name" value="Fragile X mental retardation syndrome-related protein 1"/>
    <property type="match status" value="1"/>
</dbReference>
<dbReference type="CDD" id="cd22508">
    <property type="entry name" value="KH_I_FXR2_rpt2"/>
    <property type="match status" value="1"/>
</dbReference>
<dbReference type="Pfam" id="PF18336">
    <property type="entry name" value="Tudor_FRX1"/>
    <property type="match status" value="1"/>
</dbReference>
<dbReference type="GO" id="GO:0043488">
    <property type="term" value="P:regulation of mRNA stability"/>
    <property type="evidence" value="ECO:0007669"/>
    <property type="project" value="TreeGrafter"/>
</dbReference>